<proteinExistence type="predicted"/>
<dbReference type="InterPro" id="IPR004860">
    <property type="entry name" value="LAGLIDADG_dom"/>
</dbReference>
<feature type="domain" description="Homing endonuclease LAGLIDADG" evidence="1">
    <location>
        <begin position="167"/>
        <end position="261"/>
    </location>
</feature>
<dbReference type="InterPro" id="IPR027434">
    <property type="entry name" value="Homing_endonucl"/>
</dbReference>
<dbReference type="PANTHER" id="PTHR36181">
    <property type="entry name" value="INTRON-ENCODED ENDONUCLEASE AI3-RELATED"/>
    <property type="match status" value="1"/>
</dbReference>
<organism evidence="2">
    <name type="scientific">Glomus sp. DAOM 229456</name>
    <dbReference type="NCBI Taxonomy" id="1264587"/>
    <lineage>
        <taxon>Eukaryota</taxon>
        <taxon>Fungi</taxon>
        <taxon>Fungi incertae sedis</taxon>
        <taxon>Mucoromycota</taxon>
        <taxon>Glomeromycotina</taxon>
        <taxon>Glomeromycetes</taxon>
        <taxon>Glomerales</taxon>
        <taxon>Glomeraceae</taxon>
        <taxon>Glomus</taxon>
    </lineage>
</organism>
<dbReference type="Pfam" id="PF00961">
    <property type="entry name" value="LAGLIDADG_1"/>
    <property type="match status" value="2"/>
</dbReference>
<dbReference type="InterPro" id="IPR051289">
    <property type="entry name" value="LAGLIDADG_Endonuclease"/>
</dbReference>
<name>M9NS68_9GLOM</name>
<dbReference type="EMBL" id="JX065416">
    <property type="protein sequence ID" value="AFN06104.1"/>
    <property type="molecule type" value="Genomic_DNA"/>
</dbReference>
<evidence type="ECO:0000259" key="1">
    <source>
        <dbReference type="Pfam" id="PF00961"/>
    </source>
</evidence>
<keyword evidence="2" id="KW-0496">Mitochondrion</keyword>
<sequence length="268" mass="31652">MTHGLENDETHCKNSNPKILFSSSYIKQFWVGLMDGDGTITMDENKPSSYSRPRMVISLNNTEKNRIMLYLIQKEIGGKVRIERKEKYVTWTIVSQKDIKTALLILNQYPLLTTRKRCQLEFMKQCLKDRSVNFYLKNRDLKYENQLEMIALLNNSFIRPDYFPAWLSGFIEAEGSFSFYSFKDQTKPKAFTIGQKNDLFLLEAIKSYFDSHHKIFKIVNNNLNYYRIDMYGPKTRKIIQNHFLTNPLLGHKLESYKKWIDCGFAKNN</sequence>
<accession>M9NS68</accession>
<dbReference type="GO" id="GO:0004519">
    <property type="term" value="F:endonuclease activity"/>
    <property type="evidence" value="ECO:0007669"/>
    <property type="project" value="InterPro"/>
</dbReference>
<dbReference type="GO" id="GO:0005739">
    <property type="term" value="C:mitochondrion"/>
    <property type="evidence" value="ECO:0007669"/>
    <property type="project" value="UniProtKB-ARBA"/>
</dbReference>
<protein>
    <recommendedName>
        <fullName evidence="1">Homing endonuclease LAGLIDADG domain-containing protein</fullName>
    </recommendedName>
</protein>
<dbReference type="AlphaFoldDB" id="M9NS68"/>
<gene>
    <name evidence="2" type="primary">orf268</name>
</gene>
<feature type="domain" description="Homing endonuclease LAGLIDADG" evidence="1">
    <location>
        <begin position="30"/>
        <end position="124"/>
    </location>
</feature>
<dbReference type="SUPFAM" id="SSF55608">
    <property type="entry name" value="Homing endonucleases"/>
    <property type="match status" value="2"/>
</dbReference>
<reference evidence="2" key="1">
    <citation type="journal article" date="2013" name="PLoS ONE">
        <title>Rapid Mitochondrial Genome Evolution through Invasion of Mobile Elements in Two Closely Related Species of Arbuscular Mycorrhizal Fungi.</title>
        <authorList>
            <person name="Beaudet D."/>
            <person name="Nadimi M."/>
            <person name="Iffis B."/>
            <person name="Hijri M."/>
        </authorList>
    </citation>
    <scope>NUCLEOTIDE SEQUENCE</scope>
    <source>
        <strain evidence="2">DAOM229456</strain>
    </source>
</reference>
<geneLocation type="mitochondrion" evidence="2"/>
<dbReference type="Gene3D" id="3.10.28.10">
    <property type="entry name" value="Homing endonucleases"/>
    <property type="match status" value="2"/>
</dbReference>
<evidence type="ECO:0000313" key="2">
    <source>
        <dbReference type="EMBL" id="AFN06104.1"/>
    </source>
</evidence>
<dbReference type="PANTHER" id="PTHR36181:SF2">
    <property type="entry name" value="INTRON-ENCODED ENDONUCLEASE AI3-RELATED"/>
    <property type="match status" value="1"/>
</dbReference>